<dbReference type="EMBL" id="QXFX01001926">
    <property type="protein sequence ID" value="KAE9082923.1"/>
    <property type="molecule type" value="Genomic_DNA"/>
</dbReference>
<evidence type="ECO:0000313" key="2">
    <source>
        <dbReference type="EMBL" id="KAE8992815.1"/>
    </source>
</evidence>
<evidence type="ECO:0000313" key="9">
    <source>
        <dbReference type="Proteomes" id="UP000488956"/>
    </source>
</evidence>
<dbReference type="AlphaFoldDB" id="A0A6A3JK75"/>
<sequence length="160" mass="17709">MAFPLTKLPAYRCRLFCIWGYRSALVDAYRAELYDPLLDTELRRVLDEYDKAINALEKRGLMKTPPQQTTRCNEPQPGAPTCLRRATAVGDAGEVDGEDRRPSGVNRQDAGEDRRVVGVDRRDAGGRQVAGCSWSARGTIELCEAALLKLGSWIPKRAGS</sequence>
<comment type="caution">
    <text evidence="2">The sequence shown here is derived from an EMBL/GenBank/DDBJ whole genome shotgun (WGS) entry which is preliminary data.</text>
</comment>
<dbReference type="Proteomes" id="UP000441208">
    <property type="component" value="Unassembled WGS sequence"/>
</dbReference>
<gene>
    <name evidence="5" type="ORF">PF006_g17596</name>
    <name evidence="4" type="ORF">PF007_g18787</name>
    <name evidence="3" type="ORF">PF010_g21400</name>
    <name evidence="2" type="ORF">PF011_g17401</name>
</gene>
<evidence type="ECO:0000313" key="3">
    <source>
        <dbReference type="EMBL" id="KAE9082923.1"/>
    </source>
</evidence>
<evidence type="ECO:0000313" key="5">
    <source>
        <dbReference type="EMBL" id="KAE9122690.1"/>
    </source>
</evidence>
<reference evidence="8 9" key="1">
    <citation type="submission" date="2018-09" db="EMBL/GenBank/DDBJ databases">
        <title>Genomic investigation of the strawberry pathogen Phytophthora fragariae indicates pathogenicity is determined by transcriptional variation in three key races.</title>
        <authorList>
            <person name="Adams T.M."/>
            <person name="Armitage A.D."/>
            <person name="Sobczyk M.K."/>
            <person name="Bates H.J."/>
            <person name="Dunwell J.M."/>
            <person name="Nellist C.F."/>
            <person name="Harrison R.J."/>
        </authorList>
    </citation>
    <scope>NUCLEOTIDE SEQUENCE [LARGE SCALE GENOMIC DNA]</scope>
    <source>
        <strain evidence="5 6">NOV-5</strain>
        <strain evidence="4 7">NOV-71</strain>
        <strain evidence="3 9">ONT-3</strain>
        <strain evidence="2 8">SCRP245</strain>
    </source>
</reference>
<evidence type="ECO:0000313" key="8">
    <source>
        <dbReference type="Proteomes" id="UP000460718"/>
    </source>
</evidence>
<proteinExistence type="predicted"/>
<evidence type="ECO:0000256" key="1">
    <source>
        <dbReference type="SAM" id="MobiDB-lite"/>
    </source>
</evidence>
<accession>A0A6A3JK75</accession>
<organism evidence="2 8">
    <name type="scientific">Phytophthora fragariae</name>
    <dbReference type="NCBI Taxonomy" id="53985"/>
    <lineage>
        <taxon>Eukaryota</taxon>
        <taxon>Sar</taxon>
        <taxon>Stramenopiles</taxon>
        <taxon>Oomycota</taxon>
        <taxon>Peronosporomycetes</taxon>
        <taxon>Peronosporales</taxon>
        <taxon>Peronosporaceae</taxon>
        <taxon>Phytophthora</taxon>
    </lineage>
</organism>
<dbReference type="EMBL" id="QXFW01001313">
    <property type="protein sequence ID" value="KAE8992815.1"/>
    <property type="molecule type" value="Genomic_DNA"/>
</dbReference>
<dbReference type="Proteomes" id="UP000460718">
    <property type="component" value="Unassembled WGS sequence"/>
</dbReference>
<evidence type="ECO:0000313" key="6">
    <source>
        <dbReference type="Proteomes" id="UP000440732"/>
    </source>
</evidence>
<name>A0A6A3JK75_9STRA</name>
<feature type="region of interest" description="Disordered" evidence="1">
    <location>
        <begin position="90"/>
        <end position="119"/>
    </location>
</feature>
<dbReference type="EMBL" id="QXGA01001310">
    <property type="protein sequence ID" value="KAE9122690.1"/>
    <property type="molecule type" value="Genomic_DNA"/>
</dbReference>
<evidence type="ECO:0000313" key="4">
    <source>
        <dbReference type="EMBL" id="KAE9091665.1"/>
    </source>
</evidence>
<evidence type="ECO:0000313" key="7">
    <source>
        <dbReference type="Proteomes" id="UP000441208"/>
    </source>
</evidence>
<dbReference type="Proteomes" id="UP000440732">
    <property type="component" value="Unassembled WGS sequence"/>
</dbReference>
<protein>
    <submittedName>
        <fullName evidence="2">Uncharacterized protein</fullName>
    </submittedName>
</protein>
<dbReference type="EMBL" id="QXFZ01001372">
    <property type="protein sequence ID" value="KAE9091665.1"/>
    <property type="molecule type" value="Genomic_DNA"/>
</dbReference>
<feature type="compositionally biased region" description="Basic and acidic residues" evidence="1">
    <location>
        <begin position="109"/>
        <end position="119"/>
    </location>
</feature>
<dbReference type="Proteomes" id="UP000488956">
    <property type="component" value="Unassembled WGS sequence"/>
</dbReference>